<dbReference type="Gene3D" id="3.40.50.300">
    <property type="entry name" value="P-loop containing nucleotide triphosphate hydrolases"/>
    <property type="match status" value="1"/>
</dbReference>
<gene>
    <name evidence="2" type="ORF">FHI56_03370</name>
</gene>
<dbReference type="RefSeq" id="WP_149561171.1">
    <property type="nucleotide sequence ID" value="NZ_CP040804.1"/>
</dbReference>
<proteinExistence type="predicted"/>
<dbReference type="Pfam" id="PF13614">
    <property type="entry name" value="AAA_31"/>
    <property type="match status" value="1"/>
</dbReference>
<feature type="domain" description="AAA" evidence="1">
    <location>
        <begin position="1"/>
        <end position="168"/>
    </location>
</feature>
<evidence type="ECO:0000313" key="2">
    <source>
        <dbReference type="EMBL" id="QEM31975.1"/>
    </source>
</evidence>
<dbReference type="AlphaFoldDB" id="A0AB37CNF3"/>
<sequence length="263" mass="30234">MKIVTFAAIKGGVGKTTLAYNLGEYLAKKGKSVLFLDTDHQCNLTQTYNIFEAEGTVANIFRQKGEVTIHHVKENIDLIPGYIRLDNIEKDLETKSFKDMLLYMWLEDNYESKNLGQYDYIIIDCHPDFSTATRNAVIVSHAVISPVIPSEHGYHAKFNLKERLEELKAETFDFKTRESFVTANLFFVGNMIKHNTKSSKELIEALAEEDDVIGFIPQKELFNRSTMDKISLPEMKEDKVIYQHNKKFFDDLDVTFEEIAAKL</sequence>
<dbReference type="SUPFAM" id="SSF52540">
    <property type="entry name" value="P-loop containing nucleoside triphosphate hydrolases"/>
    <property type="match status" value="1"/>
</dbReference>
<dbReference type="PANTHER" id="PTHR13696:SF99">
    <property type="entry name" value="COBYRINIC ACID AC-DIAMIDE SYNTHASE"/>
    <property type="match status" value="1"/>
</dbReference>
<dbReference type="Proteomes" id="UP000322622">
    <property type="component" value="Chromosome"/>
</dbReference>
<protein>
    <submittedName>
        <fullName evidence="2">ParA family protein</fullName>
    </submittedName>
</protein>
<dbReference type="InterPro" id="IPR025669">
    <property type="entry name" value="AAA_dom"/>
</dbReference>
<reference evidence="2 3" key="1">
    <citation type="submission" date="2019-06" db="EMBL/GenBank/DDBJ databases">
        <title>Complete genome sequence of Streptococcus salivarius LAB813.</title>
        <authorList>
            <person name="Levesque C.M."/>
            <person name="Gong S.-G."/>
            <person name="Dufour D."/>
            <person name="Barbour A."/>
        </authorList>
    </citation>
    <scope>NUCLEOTIDE SEQUENCE [LARGE SCALE GENOMIC DNA]</scope>
    <source>
        <strain evidence="2 3">LAB813</strain>
    </source>
</reference>
<accession>A0AB37CNF3</accession>
<dbReference type="CDD" id="cd02042">
    <property type="entry name" value="ParAB_family"/>
    <property type="match status" value="1"/>
</dbReference>
<evidence type="ECO:0000259" key="1">
    <source>
        <dbReference type="Pfam" id="PF13614"/>
    </source>
</evidence>
<dbReference type="InterPro" id="IPR050678">
    <property type="entry name" value="DNA_Partitioning_ATPase"/>
</dbReference>
<name>A0AB37CNF3_STRSL</name>
<dbReference type="PANTHER" id="PTHR13696">
    <property type="entry name" value="P-LOOP CONTAINING NUCLEOSIDE TRIPHOSPHATE HYDROLASE"/>
    <property type="match status" value="1"/>
</dbReference>
<organism evidence="2 3">
    <name type="scientific">Streptococcus salivarius</name>
    <dbReference type="NCBI Taxonomy" id="1304"/>
    <lineage>
        <taxon>Bacteria</taxon>
        <taxon>Bacillati</taxon>
        <taxon>Bacillota</taxon>
        <taxon>Bacilli</taxon>
        <taxon>Lactobacillales</taxon>
        <taxon>Streptococcaceae</taxon>
        <taxon>Streptococcus</taxon>
    </lineage>
</organism>
<evidence type="ECO:0000313" key="3">
    <source>
        <dbReference type="Proteomes" id="UP000322622"/>
    </source>
</evidence>
<dbReference type="EMBL" id="CP040804">
    <property type="protein sequence ID" value="QEM31975.1"/>
    <property type="molecule type" value="Genomic_DNA"/>
</dbReference>
<dbReference type="InterPro" id="IPR027417">
    <property type="entry name" value="P-loop_NTPase"/>
</dbReference>